<keyword evidence="4" id="KW-1133">Transmembrane helix</keyword>
<dbReference type="AlphaFoldDB" id="F6URT4"/>
<dbReference type="FunCoup" id="F6URT4">
    <property type="interactions" value="8"/>
</dbReference>
<dbReference type="OrthoDB" id="10005898at2759"/>
<dbReference type="GeneID" id="100187475"/>
<feature type="transmembrane region" description="Helical" evidence="4">
    <location>
        <begin position="120"/>
        <end position="141"/>
    </location>
</feature>
<organism evidence="5 6">
    <name type="scientific">Ciona intestinalis</name>
    <name type="common">Transparent sea squirt</name>
    <name type="synonym">Ascidia intestinalis</name>
    <dbReference type="NCBI Taxonomy" id="7719"/>
    <lineage>
        <taxon>Eukaryota</taxon>
        <taxon>Metazoa</taxon>
        <taxon>Chordata</taxon>
        <taxon>Tunicata</taxon>
        <taxon>Ascidiacea</taxon>
        <taxon>Phlebobranchia</taxon>
        <taxon>Cionidae</taxon>
        <taxon>Ciona</taxon>
    </lineage>
</organism>
<dbReference type="GO" id="GO:0016559">
    <property type="term" value="P:peroxisome fission"/>
    <property type="evidence" value="ECO:0000318"/>
    <property type="project" value="GO_Central"/>
</dbReference>
<dbReference type="InterPro" id="IPR008733">
    <property type="entry name" value="PEX11"/>
</dbReference>
<dbReference type="Pfam" id="PF05648">
    <property type="entry name" value="PEX11"/>
    <property type="match status" value="1"/>
</dbReference>
<evidence type="ECO:0000256" key="3">
    <source>
        <dbReference type="ARBA" id="ARBA00046271"/>
    </source>
</evidence>
<proteinExistence type="predicted"/>
<keyword evidence="1 4" id="KW-0472">Membrane</keyword>
<evidence type="ECO:0000256" key="1">
    <source>
        <dbReference type="ARBA" id="ARBA00023136"/>
    </source>
</evidence>
<reference evidence="5" key="4">
    <citation type="submission" date="2025-09" db="UniProtKB">
        <authorList>
            <consortium name="Ensembl"/>
        </authorList>
    </citation>
    <scope>IDENTIFICATION</scope>
</reference>
<dbReference type="KEGG" id="cin:100187475"/>
<reference evidence="5" key="3">
    <citation type="submission" date="2025-08" db="UniProtKB">
        <authorList>
            <consortium name="Ensembl"/>
        </authorList>
    </citation>
    <scope>IDENTIFICATION</scope>
</reference>
<dbReference type="GeneTree" id="ENSGT00390000000427"/>
<comment type="subcellular location">
    <subcellularLocation>
        <location evidence="3">Peroxisome membrane</location>
    </subcellularLocation>
</comment>
<dbReference type="OMA" id="PIEKICW"/>
<evidence type="ECO:0000256" key="4">
    <source>
        <dbReference type="SAM" id="Phobius"/>
    </source>
</evidence>
<dbReference type="InterPro" id="IPR026510">
    <property type="entry name" value="PEX11C_met"/>
</dbReference>
<accession>F6URT4</accession>
<evidence type="ECO:0000313" key="6">
    <source>
        <dbReference type="Proteomes" id="UP000008144"/>
    </source>
</evidence>
<evidence type="ECO:0000313" key="5">
    <source>
        <dbReference type="Ensembl" id="ENSCINP00000023519.2"/>
    </source>
</evidence>
<keyword evidence="2" id="KW-0576">Peroxisome</keyword>
<accession>A0A1W2WHY4</accession>
<dbReference type="GO" id="GO:0005778">
    <property type="term" value="C:peroxisomal membrane"/>
    <property type="evidence" value="ECO:0000318"/>
    <property type="project" value="GO_Central"/>
</dbReference>
<sequence>MAGLGTAVKLLESYRGRDKIMRTTSFAALFASGMTSNPELAQRFAKITMELSGCRTILRLFDDLSMLALSMRYGWGKNEKDTVQRVFKIMSNFVNQMFFPIEHVAWAAEKGLISISAAPWWLASLCAWVSSLLINLVSIMWRVLKLIKARSQEGSNRMDPKLFKTNLKTEALNFFENVSNLGMAVHWLPGQQLWCGRLNPATVGLLGMTSSLIGLAKMAV</sequence>
<evidence type="ECO:0000256" key="2">
    <source>
        <dbReference type="ARBA" id="ARBA00023140"/>
    </source>
</evidence>
<gene>
    <name evidence="5" type="primary">LOC100187475</name>
</gene>
<dbReference type="EMBL" id="EAAA01001753">
    <property type="status" value="NOT_ANNOTATED_CDS"/>
    <property type="molecule type" value="Genomic_DNA"/>
</dbReference>
<protein>
    <submittedName>
        <fullName evidence="5">Peroxisomal membrane protein 11C</fullName>
    </submittedName>
</protein>
<dbReference type="Proteomes" id="UP000008144">
    <property type="component" value="Chromosome 3"/>
</dbReference>
<reference evidence="6" key="1">
    <citation type="journal article" date="2002" name="Science">
        <title>The draft genome of Ciona intestinalis: insights into chordate and vertebrate origins.</title>
        <authorList>
            <person name="Dehal P."/>
            <person name="Satou Y."/>
            <person name="Campbell R.K."/>
            <person name="Chapman J."/>
            <person name="Degnan B."/>
            <person name="De Tomaso A."/>
            <person name="Davidson B."/>
            <person name="Di Gregorio A."/>
            <person name="Gelpke M."/>
            <person name="Goodstein D.M."/>
            <person name="Harafuji N."/>
            <person name="Hastings K.E."/>
            <person name="Ho I."/>
            <person name="Hotta K."/>
            <person name="Huang W."/>
            <person name="Kawashima T."/>
            <person name="Lemaire P."/>
            <person name="Martinez D."/>
            <person name="Meinertzhagen I.A."/>
            <person name="Necula S."/>
            <person name="Nonaka M."/>
            <person name="Putnam N."/>
            <person name="Rash S."/>
            <person name="Saiga H."/>
            <person name="Satake M."/>
            <person name="Terry A."/>
            <person name="Yamada L."/>
            <person name="Wang H.G."/>
            <person name="Awazu S."/>
            <person name="Azumi K."/>
            <person name="Boore J."/>
            <person name="Branno M."/>
            <person name="Chin-Bow S."/>
            <person name="DeSantis R."/>
            <person name="Doyle S."/>
            <person name="Francino P."/>
            <person name="Keys D.N."/>
            <person name="Haga S."/>
            <person name="Hayashi H."/>
            <person name="Hino K."/>
            <person name="Imai K.S."/>
            <person name="Inaba K."/>
            <person name="Kano S."/>
            <person name="Kobayashi K."/>
            <person name="Kobayashi M."/>
            <person name="Lee B.I."/>
            <person name="Makabe K.W."/>
            <person name="Manohar C."/>
            <person name="Matassi G."/>
            <person name="Medina M."/>
            <person name="Mochizuki Y."/>
            <person name="Mount S."/>
            <person name="Morishita T."/>
            <person name="Miura S."/>
            <person name="Nakayama A."/>
            <person name="Nishizaka S."/>
            <person name="Nomoto H."/>
            <person name="Ohta F."/>
            <person name="Oishi K."/>
            <person name="Rigoutsos I."/>
            <person name="Sano M."/>
            <person name="Sasaki A."/>
            <person name="Sasakura Y."/>
            <person name="Shoguchi E."/>
            <person name="Shin-i T."/>
            <person name="Spagnuolo A."/>
            <person name="Stainier D."/>
            <person name="Suzuki M.M."/>
            <person name="Tassy O."/>
            <person name="Takatori N."/>
            <person name="Tokuoka M."/>
            <person name="Yagi K."/>
            <person name="Yoshizaki F."/>
            <person name="Wada S."/>
            <person name="Zhang C."/>
            <person name="Hyatt P.D."/>
            <person name="Larimer F."/>
            <person name="Detter C."/>
            <person name="Doggett N."/>
            <person name="Glavina T."/>
            <person name="Hawkins T."/>
            <person name="Richardson P."/>
            <person name="Lucas S."/>
            <person name="Kohara Y."/>
            <person name="Levine M."/>
            <person name="Satoh N."/>
            <person name="Rokhsar D.S."/>
        </authorList>
    </citation>
    <scope>NUCLEOTIDE SEQUENCE [LARGE SCALE GENOMIC DNA]</scope>
</reference>
<dbReference type="Ensembl" id="ENSCINT00000023765.2">
    <property type="protein sequence ID" value="ENSCINP00000023519.2"/>
    <property type="gene ID" value="ENSCING00000012654.2"/>
</dbReference>
<dbReference type="PANTHER" id="PTHR20990">
    <property type="entry name" value="PEROXISOMAL BIOGENESIS FACTOR 11"/>
    <property type="match status" value="1"/>
</dbReference>
<dbReference type="InParanoid" id="F6URT4"/>
<keyword evidence="4" id="KW-0812">Transmembrane</keyword>
<dbReference type="HOGENOM" id="CLU_100620_1_0_1"/>
<dbReference type="RefSeq" id="XP_026689410.1">
    <property type="nucleotide sequence ID" value="XM_026833609.1"/>
</dbReference>
<name>F6URT4_CIOIN</name>
<dbReference type="PANTHER" id="PTHR20990:SF1">
    <property type="entry name" value="PEROXISOMAL MEMBRANE PROTEIN 11C"/>
    <property type="match status" value="1"/>
</dbReference>
<keyword evidence="6" id="KW-1185">Reference proteome</keyword>
<dbReference type="STRING" id="7719.ENSCINP00000023519"/>
<reference evidence="5" key="2">
    <citation type="journal article" date="2008" name="Genome Biol.">
        <title>Improved genome assembly and evidence-based global gene model set for the chordate Ciona intestinalis: new insight into intron and operon populations.</title>
        <authorList>
            <person name="Satou Y."/>
            <person name="Mineta K."/>
            <person name="Ogasawara M."/>
            <person name="Sasakura Y."/>
            <person name="Shoguchi E."/>
            <person name="Ueno K."/>
            <person name="Yamada L."/>
            <person name="Matsumoto J."/>
            <person name="Wasserscheid J."/>
            <person name="Dewar K."/>
            <person name="Wiley G.B."/>
            <person name="Macmil S.L."/>
            <person name="Roe B.A."/>
            <person name="Zeller R.W."/>
            <person name="Hastings K.E."/>
            <person name="Lemaire P."/>
            <person name="Lindquist E."/>
            <person name="Endo T."/>
            <person name="Hotta K."/>
            <person name="Inaba K."/>
        </authorList>
    </citation>
    <scope>NUCLEOTIDE SEQUENCE [LARGE SCALE GENOMIC DNA]</scope>
    <source>
        <strain evidence="5">wild type</strain>
    </source>
</reference>